<sequence length="257" mass="30320">MVFYENFEKVELINWSMKFHEIENDFFITLEGLIGQNSIGIEPFTPYKTNRLIGRQNINNLFFDNNTHVIIRSSISKTFMERDGFTVQFMLCFKYGFPSNWTDIIKHFLTKRIFEEDVTIPNDMAEIAFNDQIEYQKLLLDNAPVLNDWYLRCVNMPNGNYRIWIGGILKEKDDKGVIEEIEIFKEIRKVESDGFISCIDIPYIKINEGVDIDKMIELGYSAKFIKNFLNELPDNYEKLFHHYVANNPGIKESFVNK</sequence>
<accession>A0A0N5A2W9</accession>
<feature type="domain" description="SANTA" evidence="1">
    <location>
        <begin position="10"/>
        <end position="103"/>
    </location>
</feature>
<organism evidence="2 3">
    <name type="scientific">Parastrongyloides trichosuri</name>
    <name type="common">Possum-specific nematode worm</name>
    <dbReference type="NCBI Taxonomy" id="131310"/>
    <lineage>
        <taxon>Eukaryota</taxon>
        <taxon>Metazoa</taxon>
        <taxon>Ecdysozoa</taxon>
        <taxon>Nematoda</taxon>
        <taxon>Chromadorea</taxon>
        <taxon>Rhabditida</taxon>
        <taxon>Tylenchina</taxon>
        <taxon>Panagrolaimomorpha</taxon>
        <taxon>Strongyloidoidea</taxon>
        <taxon>Strongyloididae</taxon>
        <taxon>Parastrongyloides</taxon>
    </lineage>
</organism>
<evidence type="ECO:0000259" key="1">
    <source>
        <dbReference type="Pfam" id="PF09133"/>
    </source>
</evidence>
<proteinExistence type="predicted"/>
<protein>
    <submittedName>
        <fullName evidence="3">SANTA domain-containing protein</fullName>
    </submittedName>
</protein>
<dbReference type="Proteomes" id="UP000038045">
    <property type="component" value="Unplaced"/>
</dbReference>
<dbReference type="InterPro" id="IPR015216">
    <property type="entry name" value="SANTA"/>
</dbReference>
<evidence type="ECO:0000313" key="2">
    <source>
        <dbReference type="Proteomes" id="UP000038045"/>
    </source>
</evidence>
<keyword evidence="2" id="KW-1185">Reference proteome</keyword>
<dbReference type="WBParaSite" id="PTRK_0001598000.1">
    <property type="protein sequence ID" value="PTRK_0001598000.1"/>
    <property type="gene ID" value="PTRK_0001598000"/>
</dbReference>
<name>A0A0N5A2W9_PARTI</name>
<reference evidence="3" key="1">
    <citation type="submission" date="2017-02" db="UniProtKB">
        <authorList>
            <consortium name="WormBaseParasite"/>
        </authorList>
    </citation>
    <scope>IDENTIFICATION</scope>
</reference>
<evidence type="ECO:0000313" key="3">
    <source>
        <dbReference type="WBParaSite" id="PTRK_0001598000.1"/>
    </source>
</evidence>
<dbReference type="AlphaFoldDB" id="A0A0N5A2W9"/>
<dbReference type="Pfam" id="PF09133">
    <property type="entry name" value="SANTA"/>
    <property type="match status" value="1"/>
</dbReference>